<dbReference type="GeneID" id="9227561"/>
<dbReference type="HOGENOM" id="CLU_103863_1_0_1"/>
<dbReference type="Proteomes" id="UP000002035">
    <property type="component" value="Unassembled WGS sequence"/>
</dbReference>
<evidence type="ECO:0000313" key="2">
    <source>
        <dbReference type="Proteomes" id="UP000002035"/>
    </source>
</evidence>
<organism evidence="1 2">
    <name type="scientific">Arthroderma otae (strain ATCC MYA-4605 / CBS 113480)</name>
    <name type="common">Microsporum canis</name>
    <dbReference type="NCBI Taxonomy" id="554155"/>
    <lineage>
        <taxon>Eukaryota</taxon>
        <taxon>Fungi</taxon>
        <taxon>Dikarya</taxon>
        <taxon>Ascomycota</taxon>
        <taxon>Pezizomycotina</taxon>
        <taxon>Eurotiomycetes</taxon>
        <taxon>Eurotiomycetidae</taxon>
        <taxon>Onygenales</taxon>
        <taxon>Arthrodermataceae</taxon>
        <taxon>Microsporum</taxon>
    </lineage>
</organism>
<dbReference type="InterPro" id="IPR046670">
    <property type="entry name" value="DUF6540"/>
</dbReference>
<dbReference type="eggNOG" id="ENOG502SAD2">
    <property type="taxonomic scope" value="Eukaryota"/>
</dbReference>
<dbReference type="OrthoDB" id="4135672at2759"/>
<dbReference type="RefSeq" id="XP_002842879.1">
    <property type="nucleotide sequence ID" value="XM_002842833.1"/>
</dbReference>
<dbReference type="Pfam" id="PF20174">
    <property type="entry name" value="DUF6540"/>
    <property type="match status" value="1"/>
</dbReference>
<gene>
    <name evidence="1" type="ORF">MCYG_07962</name>
</gene>
<keyword evidence="2" id="KW-1185">Reference proteome</keyword>
<sequence>MSYPVYLIVSGGLPRNHHAIFVETNESGEKTGHLFQVTGNIQNGMSFEQRPENEPESSASFISKRGIGTVTHASYSRIQSICESIPPPKKQFEGAKRLSPLEPIRRCQEWTGEAINAPNPKDAGPVSSRCAVYQALSARLDLYSTYQNYLPAAEKLCIGTTNELLSTRG</sequence>
<dbReference type="OMA" id="FVETHEN"/>
<accession>C5FZ40</accession>
<proteinExistence type="predicted"/>
<dbReference type="VEuPathDB" id="FungiDB:MCYG_07962"/>
<dbReference type="AlphaFoldDB" id="C5FZ40"/>
<evidence type="ECO:0000313" key="1">
    <source>
        <dbReference type="EMBL" id="EEQ35143.1"/>
    </source>
</evidence>
<reference evidence="2" key="1">
    <citation type="journal article" date="2012" name="MBio">
        <title>Comparative genome analysis of Trichophyton rubrum and related dermatophytes reveals candidate genes involved in infection.</title>
        <authorList>
            <person name="Martinez D.A."/>
            <person name="Oliver B.G."/>
            <person name="Graeser Y."/>
            <person name="Goldberg J.M."/>
            <person name="Li W."/>
            <person name="Martinez-Rossi N.M."/>
            <person name="Monod M."/>
            <person name="Shelest E."/>
            <person name="Barton R.C."/>
            <person name="Birch E."/>
            <person name="Brakhage A.A."/>
            <person name="Chen Z."/>
            <person name="Gurr S.J."/>
            <person name="Heiman D."/>
            <person name="Heitman J."/>
            <person name="Kosti I."/>
            <person name="Rossi A."/>
            <person name="Saif S."/>
            <person name="Samalova M."/>
            <person name="Saunders C.W."/>
            <person name="Shea T."/>
            <person name="Summerbell R.C."/>
            <person name="Xu J."/>
            <person name="Young S."/>
            <person name="Zeng Q."/>
            <person name="Birren B.W."/>
            <person name="Cuomo C.A."/>
            <person name="White T.C."/>
        </authorList>
    </citation>
    <scope>NUCLEOTIDE SEQUENCE [LARGE SCALE GENOMIC DNA]</scope>
    <source>
        <strain evidence="2">ATCC MYA-4605 / CBS 113480</strain>
    </source>
</reference>
<dbReference type="STRING" id="554155.C5FZ40"/>
<protein>
    <submittedName>
        <fullName evidence="1">Uncharacterized protein</fullName>
    </submittedName>
</protein>
<name>C5FZ40_ARTOC</name>
<dbReference type="EMBL" id="DS995708">
    <property type="protein sequence ID" value="EEQ35143.1"/>
    <property type="molecule type" value="Genomic_DNA"/>
</dbReference>